<gene>
    <name evidence="1" type="ORF">BDQ12DRAFT_708844</name>
</gene>
<accession>A0A5C3MM96</accession>
<dbReference type="AlphaFoldDB" id="A0A5C3MM96"/>
<dbReference type="Proteomes" id="UP000308652">
    <property type="component" value="Unassembled WGS sequence"/>
</dbReference>
<keyword evidence="2" id="KW-1185">Reference proteome</keyword>
<proteinExistence type="predicted"/>
<evidence type="ECO:0000313" key="2">
    <source>
        <dbReference type="Proteomes" id="UP000308652"/>
    </source>
</evidence>
<reference evidence="1 2" key="1">
    <citation type="journal article" date="2019" name="Nat. Ecol. Evol.">
        <title>Megaphylogeny resolves global patterns of mushroom evolution.</title>
        <authorList>
            <person name="Varga T."/>
            <person name="Krizsan K."/>
            <person name="Foldi C."/>
            <person name="Dima B."/>
            <person name="Sanchez-Garcia M."/>
            <person name="Sanchez-Ramirez S."/>
            <person name="Szollosi G.J."/>
            <person name="Szarkandi J.G."/>
            <person name="Papp V."/>
            <person name="Albert L."/>
            <person name="Andreopoulos W."/>
            <person name="Angelini C."/>
            <person name="Antonin V."/>
            <person name="Barry K.W."/>
            <person name="Bougher N.L."/>
            <person name="Buchanan P."/>
            <person name="Buyck B."/>
            <person name="Bense V."/>
            <person name="Catcheside P."/>
            <person name="Chovatia M."/>
            <person name="Cooper J."/>
            <person name="Damon W."/>
            <person name="Desjardin D."/>
            <person name="Finy P."/>
            <person name="Geml J."/>
            <person name="Haridas S."/>
            <person name="Hughes K."/>
            <person name="Justo A."/>
            <person name="Karasinski D."/>
            <person name="Kautmanova I."/>
            <person name="Kiss B."/>
            <person name="Kocsube S."/>
            <person name="Kotiranta H."/>
            <person name="LaButti K.M."/>
            <person name="Lechner B.E."/>
            <person name="Liimatainen K."/>
            <person name="Lipzen A."/>
            <person name="Lukacs Z."/>
            <person name="Mihaltcheva S."/>
            <person name="Morgado L.N."/>
            <person name="Niskanen T."/>
            <person name="Noordeloos M.E."/>
            <person name="Ohm R.A."/>
            <person name="Ortiz-Santana B."/>
            <person name="Ovrebo C."/>
            <person name="Racz N."/>
            <person name="Riley R."/>
            <person name="Savchenko A."/>
            <person name="Shiryaev A."/>
            <person name="Soop K."/>
            <person name="Spirin V."/>
            <person name="Szebenyi C."/>
            <person name="Tomsovsky M."/>
            <person name="Tulloss R.E."/>
            <person name="Uehling J."/>
            <person name="Grigoriev I.V."/>
            <person name="Vagvolgyi C."/>
            <person name="Papp T."/>
            <person name="Martin F.M."/>
            <person name="Miettinen O."/>
            <person name="Hibbett D.S."/>
            <person name="Nagy L.G."/>
        </authorList>
    </citation>
    <scope>NUCLEOTIDE SEQUENCE [LARGE SCALE GENOMIC DNA]</scope>
    <source>
        <strain evidence="1 2">CBS 166.37</strain>
    </source>
</reference>
<organism evidence="1 2">
    <name type="scientific">Crucibulum laeve</name>
    <dbReference type="NCBI Taxonomy" id="68775"/>
    <lineage>
        <taxon>Eukaryota</taxon>
        <taxon>Fungi</taxon>
        <taxon>Dikarya</taxon>
        <taxon>Basidiomycota</taxon>
        <taxon>Agaricomycotina</taxon>
        <taxon>Agaricomycetes</taxon>
        <taxon>Agaricomycetidae</taxon>
        <taxon>Agaricales</taxon>
        <taxon>Agaricineae</taxon>
        <taxon>Nidulariaceae</taxon>
        <taxon>Crucibulum</taxon>
    </lineage>
</organism>
<dbReference type="EMBL" id="ML213590">
    <property type="protein sequence ID" value="TFK45078.1"/>
    <property type="molecule type" value="Genomic_DNA"/>
</dbReference>
<name>A0A5C3MM96_9AGAR</name>
<evidence type="ECO:0000313" key="1">
    <source>
        <dbReference type="EMBL" id="TFK45078.1"/>
    </source>
</evidence>
<protein>
    <submittedName>
        <fullName evidence="1">Uncharacterized protein</fullName>
    </submittedName>
</protein>
<sequence>MERHQIEALLEDRRKYDVKEMQKCVSNPFDVALALAYVRRLHKTFKESAIQIDLRPFPNPAQFSPQCLIQPWAELYEPLINKKLRKRDGISTPFMPYFLAALDGRRCSKSCSVLSAYDTNPLELYHTFAAMDPELKGQFDENRTRAAMRMYFKHTTNFSNYVNALPGINVIEQPPRAGDVIFVSTATDSASEETLCDIPDLPRISSRGFDELSKISPYKPEIKEHIDNSECRPLNYREEVTNEDCKTPLQLSWPLISVEKLIAYLGAGKIQDDGSFYIRAANSFSTLWRWVLVYCLN</sequence>